<dbReference type="Proteomes" id="UP000515806">
    <property type="component" value="Chromosome"/>
</dbReference>
<dbReference type="RefSeq" id="WP_187593733.1">
    <property type="nucleotide sequence ID" value="NZ_CP060723.1"/>
</dbReference>
<accession>A0A7G9QIQ9</accession>
<dbReference type="EMBL" id="CP060723">
    <property type="protein sequence ID" value="QNN43234.1"/>
    <property type="molecule type" value="Genomic_DNA"/>
</dbReference>
<name>A0A7G9QIQ9_9SPHI</name>
<dbReference type="AlphaFoldDB" id="A0A7G9QIQ9"/>
<proteinExistence type="predicted"/>
<feature type="signal peptide" evidence="1">
    <location>
        <begin position="1"/>
        <end position="24"/>
    </location>
</feature>
<feature type="chain" id="PRO_5028903399" evidence="1">
    <location>
        <begin position="25"/>
        <end position="316"/>
    </location>
</feature>
<gene>
    <name evidence="2" type="ORF">H9L23_03800</name>
</gene>
<organism evidence="2 3">
    <name type="scientific">Pedobacter roseus</name>
    <dbReference type="NCBI Taxonomy" id="336820"/>
    <lineage>
        <taxon>Bacteria</taxon>
        <taxon>Pseudomonadati</taxon>
        <taxon>Bacteroidota</taxon>
        <taxon>Sphingobacteriia</taxon>
        <taxon>Sphingobacteriales</taxon>
        <taxon>Sphingobacteriaceae</taxon>
        <taxon>Pedobacter</taxon>
    </lineage>
</organism>
<evidence type="ECO:0000313" key="3">
    <source>
        <dbReference type="Proteomes" id="UP000515806"/>
    </source>
</evidence>
<keyword evidence="3" id="KW-1185">Reference proteome</keyword>
<keyword evidence="1" id="KW-0732">Signal</keyword>
<reference evidence="2 3" key="1">
    <citation type="submission" date="2020-08" db="EMBL/GenBank/DDBJ databases">
        <title>Genome sequence of Pedobacter roseus KACC 11594T.</title>
        <authorList>
            <person name="Hyun D.-W."/>
            <person name="Bae J.-W."/>
        </authorList>
    </citation>
    <scope>NUCLEOTIDE SEQUENCE [LARGE SCALE GENOMIC DNA]</scope>
    <source>
        <strain evidence="2 3">KACC 11594</strain>
    </source>
</reference>
<protein>
    <submittedName>
        <fullName evidence="2">Uncharacterized protein</fullName>
    </submittedName>
</protein>
<sequence length="316" mass="37891">MNINQVRKLQLFCFLNLMFINAFAQSEYHDKNKFVILNLDYAKSNVVGYTFFKTSDHKGKIAYILNIRYKTDNIRREYKGENADFIFTFYVFPGKDKLAFFKVKDTNTIVNYKLKDISELEKYLLDDKDNRYYEFEPVVKINNMYLQFAHNEVFGQAFSLLAEHKYFPQYNRFSNKFQLNLFDKPYTKKFMDSIRKETITDTTTLIPFDLFLDYDKWYINKIDKQKDIINYWTNLTPREPNAYFFGRITTKITYKINTGITDFTIYPSTYDLPNDYFNQDGDSVRFNFQQAVDLKKYILTTPLVKQPKKVIKPPML</sequence>
<dbReference type="KEGG" id="proe:H9L23_03800"/>
<evidence type="ECO:0000256" key="1">
    <source>
        <dbReference type="SAM" id="SignalP"/>
    </source>
</evidence>
<evidence type="ECO:0000313" key="2">
    <source>
        <dbReference type="EMBL" id="QNN43234.1"/>
    </source>
</evidence>